<dbReference type="InterPro" id="IPR011711">
    <property type="entry name" value="GntR_C"/>
</dbReference>
<dbReference type="Pfam" id="PF00392">
    <property type="entry name" value="GntR"/>
    <property type="match status" value="1"/>
</dbReference>
<dbReference type="InterPro" id="IPR008920">
    <property type="entry name" value="TF_FadR/GntR_C"/>
</dbReference>
<evidence type="ECO:0000256" key="1">
    <source>
        <dbReference type="ARBA" id="ARBA00023015"/>
    </source>
</evidence>
<keyword evidence="1" id="KW-0805">Transcription regulation</keyword>
<dbReference type="SMART" id="SM00895">
    <property type="entry name" value="FCD"/>
    <property type="match status" value="1"/>
</dbReference>
<dbReference type="Proteomes" id="UP000198403">
    <property type="component" value="Unassembled WGS sequence"/>
</dbReference>
<dbReference type="SUPFAM" id="SSF46785">
    <property type="entry name" value="Winged helix' DNA-binding domain"/>
    <property type="match status" value="1"/>
</dbReference>
<dbReference type="RefSeq" id="WP_089337465.1">
    <property type="nucleotide sequence ID" value="NZ_FZNO01000017.1"/>
</dbReference>
<dbReference type="InterPro" id="IPR000524">
    <property type="entry name" value="Tscrpt_reg_HTH_GntR"/>
</dbReference>
<dbReference type="InterPro" id="IPR036388">
    <property type="entry name" value="WH-like_DNA-bd_sf"/>
</dbReference>
<dbReference type="CDD" id="cd07377">
    <property type="entry name" value="WHTH_GntR"/>
    <property type="match status" value="1"/>
</dbReference>
<dbReference type="SMART" id="SM00345">
    <property type="entry name" value="HTH_GNTR"/>
    <property type="match status" value="1"/>
</dbReference>
<keyword evidence="6" id="KW-1185">Reference proteome</keyword>
<dbReference type="AlphaFoldDB" id="A0A238Y2L1"/>
<evidence type="ECO:0000313" key="5">
    <source>
        <dbReference type="EMBL" id="SNR65455.1"/>
    </source>
</evidence>
<dbReference type="PROSITE" id="PS50949">
    <property type="entry name" value="HTH_GNTR"/>
    <property type="match status" value="1"/>
</dbReference>
<dbReference type="Gene3D" id="1.20.120.530">
    <property type="entry name" value="GntR ligand-binding domain-like"/>
    <property type="match status" value="1"/>
</dbReference>
<protein>
    <submittedName>
        <fullName evidence="5">DNA-binding transcriptional regulator, GntR family</fullName>
    </submittedName>
</protein>
<evidence type="ECO:0000313" key="6">
    <source>
        <dbReference type="Proteomes" id="UP000198403"/>
    </source>
</evidence>
<dbReference type="InterPro" id="IPR036390">
    <property type="entry name" value="WH_DNA-bd_sf"/>
</dbReference>
<dbReference type="PANTHER" id="PTHR43537:SF45">
    <property type="entry name" value="GNTR FAMILY REGULATORY PROTEIN"/>
    <property type="match status" value="1"/>
</dbReference>
<name>A0A238Y2L1_9ACTN</name>
<gene>
    <name evidence="5" type="ORF">SAMN06272737_11767</name>
</gene>
<dbReference type="EMBL" id="FZNO01000017">
    <property type="protein sequence ID" value="SNR65455.1"/>
    <property type="molecule type" value="Genomic_DNA"/>
</dbReference>
<dbReference type="GO" id="GO:0003677">
    <property type="term" value="F:DNA binding"/>
    <property type="evidence" value="ECO:0007669"/>
    <property type="project" value="UniProtKB-KW"/>
</dbReference>
<accession>A0A238Y2L1</accession>
<evidence type="ECO:0000256" key="2">
    <source>
        <dbReference type="ARBA" id="ARBA00023125"/>
    </source>
</evidence>
<evidence type="ECO:0000256" key="3">
    <source>
        <dbReference type="ARBA" id="ARBA00023163"/>
    </source>
</evidence>
<dbReference type="PANTHER" id="PTHR43537">
    <property type="entry name" value="TRANSCRIPTIONAL REGULATOR, GNTR FAMILY"/>
    <property type="match status" value="1"/>
</dbReference>
<dbReference type="SUPFAM" id="SSF48008">
    <property type="entry name" value="GntR ligand-binding domain-like"/>
    <property type="match status" value="1"/>
</dbReference>
<reference evidence="5 6" key="1">
    <citation type="submission" date="2017-06" db="EMBL/GenBank/DDBJ databases">
        <authorList>
            <person name="Kim H.J."/>
            <person name="Triplett B.A."/>
        </authorList>
    </citation>
    <scope>NUCLEOTIDE SEQUENCE [LARGE SCALE GENOMIC DNA]</scope>
    <source>
        <strain evidence="5 6">DSM 44272</strain>
    </source>
</reference>
<dbReference type="GO" id="GO:0003700">
    <property type="term" value="F:DNA-binding transcription factor activity"/>
    <property type="evidence" value="ECO:0007669"/>
    <property type="project" value="InterPro"/>
</dbReference>
<organism evidence="5 6">
    <name type="scientific">Blastococcus mobilis</name>
    <dbReference type="NCBI Taxonomy" id="1938746"/>
    <lineage>
        <taxon>Bacteria</taxon>
        <taxon>Bacillati</taxon>
        <taxon>Actinomycetota</taxon>
        <taxon>Actinomycetes</taxon>
        <taxon>Geodermatophilales</taxon>
        <taxon>Geodermatophilaceae</taxon>
        <taxon>Blastococcus</taxon>
    </lineage>
</organism>
<dbReference type="Pfam" id="PF07729">
    <property type="entry name" value="FCD"/>
    <property type="match status" value="1"/>
</dbReference>
<proteinExistence type="predicted"/>
<sequence>MDADVGTDGSAESAAASLSLPQFGQRRNLRQEIAVALRAALVTGEMRPGVVYSAPALAQKFGVSATPVREAMLDLAGEGLVEPVRNKGFRVAELSEQDLDEITYLRSLIEVPAVVDVASAMDDRMRPRAEALRPLARAIERLAEKGDLIAYVEADRRFHLALLDLTGNRHLVDLVANLRARSRLYGLQQLAERGELAQSAREHEEIVDLVLEGRSEAAGDLMRRHIRHVRGAWAGQKEPTA</sequence>
<keyword evidence="2 5" id="KW-0238">DNA-binding</keyword>
<dbReference type="OrthoDB" id="3864082at2"/>
<keyword evidence="3" id="KW-0804">Transcription</keyword>
<dbReference type="Gene3D" id="1.10.10.10">
    <property type="entry name" value="Winged helix-like DNA-binding domain superfamily/Winged helix DNA-binding domain"/>
    <property type="match status" value="1"/>
</dbReference>
<feature type="domain" description="HTH gntR-type" evidence="4">
    <location>
        <begin position="27"/>
        <end position="94"/>
    </location>
</feature>
<evidence type="ECO:0000259" key="4">
    <source>
        <dbReference type="PROSITE" id="PS50949"/>
    </source>
</evidence>